<evidence type="ECO:0000313" key="2">
    <source>
        <dbReference type="Proteomes" id="UP000286134"/>
    </source>
</evidence>
<gene>
    <name evidence="1" type="ORF">OnM2_030025</name>
</gene>
<proteinExistence type="predicted"/>
<sequence length="42" mass="4664">MEPLRRCHDRDVINNRNLPLASIEVVGLGNIVSHGLRGTNQV</sequence>
<organism evidence="1 2">
    <name type="scientific">Erysiphe neolycopersici</name>
    <dbReference type="NCBI Taxonomy" id="212602"/>
    <lineage>
        <taxon>Eukaryota</taxon>
        <taxon>Fungi</taxon>
        <taxon>Dikarya</taxon>
        <taxon>Ascomycota</taxon>
        <taxon>Pezizomycotina</taxon>
        <taxon>Leotiomycetes</taxon>
        <taxon>Erysiphales</taxon>
        <taxon>Erysiphaceae</taxon>
        <taxon>Erysiphe</taxon>
    </lineage>
</organism>
<keyword evidence="2" id="KW-1185">Reference proteome</keyword>
<accession>A0A420HZ92</accession>
<protein>
    <submittedName>
        <fullName evidence="1">Uncharacterized protein</fullName>
    </submittedName>
</protein>
<dbReference type="AlphaFoldDB" id="A0A420HZ92"/>
<reference evidence="1 2" key="1">
    <citation type="journal article" date="2018" name="BMC Genomics">
        <title>Comparative genome analyses reveal sequence features reflecting distinct modes of host-adaptation between dicot and monocot powdery mildew.</title>
        <authorList>
            <person name="Wu Y."/>
            <person name="Ma X."/>
            <person name="Pan Z."/>
            <person name="Kale S.D."/>
            <person name="Song Y."/>
            <person name="King H."/>
            <person name="Zhang Q."/>
            <person name="Presley C."/>
            <person name="Deng X."/>
            <person name="Wei C.I."/>
            <person name="Xiao S."/>
        </authorList>
    </citation>
    <scope>NUCLEOTIDE SEQUENCE [LARGE SCALE GENOMIC DNA]</scope>
    <source>
        <strain evidence="1">UMSG2</strain>
    </source>
</reference>
<name>A0A420HZ92_9PEZI</name>
<dbReference type="Proteomes" id="UP000286134">
    <property type="component" value="Unassembled WGS sequence"/>
</dbReference>
<dbReference type="EMBL" id="MCFK01003096">
    <property type="protein sequence ID" value="RKF62744.1"/>
    <property type="molecule type" value="Genomic_DNA"/>
</dbReference>
<comment type="caution">
    <text evidence="1">The sequence shown here is derived from an EMBL/GenBank/DDBJ whole genome shotgun (WGS) entry which is preliminary data.</text>
</comment>
<evidence type="ECO:0000313" key="1">
    <source>
        <dbReference type="EMBL" id="RKF62744.1"/>
    </source>
</evidence>